<keyword evidence="7" id="KW-0997">Cell inner membrane</keyword>
<dbReference type="Proteomes" id="UP001177212">
    <property type="component" value="Unassembled WGS sequence"/>
</dbReference>
<evidence type="ECO:0000256" key="11">
    <source>
        <dbReference type="ARBA" id="ARBA00025044"/>
    </source>
</evidence>
<dbReference type="CDD" id="cd17908">
    <property type="entry name" value="FliM"/>
    <property type="match status" value="1"/>
</dbReference>
<evidence type="ECO:0000256" key="4">
    <source>
        <dbReference type="ARBA" id="ARBA00021898"/>
    </source>
</evidence>
<comment type="similarity">
    <text evidence="3">Belongs to the FliM family.</text>
</comment>
<feature type="domain" description="Flagellar motor switch protein FliN-like C-terminal" evidence="13">
    <location>
        <begin position="252"/>
        <end position="311"/>
    </location>
</feature>
<evidence type="ECO:0000256" key="7">
    <source>
        <dbReference type="ARBA" id="ARBA00022519"/>
    </source>
</evidence>
<dbReference type="SUPFAM" id="SSF101801">
    <property type="entry name" value="Surface presentation of antigens (SPOA)"/>
    <property type="match status" value="1"/>
</dbReference>
<reference evidence="14" key="1">
    <citation type="submission" date="2023-07" db="EMBL/GenBank/DDBJ databases">
        <title>Genome content predicts the carbon catabolic preferences of heterotrophic bacteria.</title>
        <authorList>
            <person name="Gralka M."/>
        </authorList>
    </citation>
    <scope>NUCLEOTIDE SEQUENCE</scope>
    <source>
        <strain evidence="14">4G09</strain>
    </source>
</reference>
<dbReference type="PANTHER" id="PTHR30034">
    <property type="entry name" value="FLAGELLAR MOTOR SWITCH PROTEIN FLIM"/>
    <property type="match status" value="1"/>
</dbReference>
<evidence type="ECO:0000256" key="10">
    <source>
        <dbReference type="ARBA" id="ARBA00023143"/>
    </source>
</evidence>
<dbReference type="InterPro" id="IPR028976">
    <property type="entry name" value="CheC-like_sf"/>
</dbReference>
<accession>A0ABT9FC16</accession>
<evidence type="ECO:0000256" key="12">
    <source>
        <dbReference type="SAM" id="MobiDB-lite"/>
    </source>
</evidence>
<evidence type="ECO:0000256" key="8">
    <source>
        <dbReference type="ARBA" id="ARBA00022779"/>
    </source>
</evidence>
<proteinExistence type="inferred from homology"/>
<dbReference type="Pfam" id="PF01052">
    <property type="entry name" value="FliMN_C"/>
    <property type="match status" value="1"/>
</dbReference>
<keyword evidence="10" id="KW-0975">Bacterial flagellum</keyword>
<keyword evidence="15" id="KW-1185">Reference proteome</keyword>
<keyword evidence="8" id="KW-0283">Flagellar rotation</keyword>
<dbReference type="Gene3D" id="3.40.1550.10">
    <property type="entry name" value="CheC-like"/>
    <property type="match status" value="1"/>
</dbReference>
<comment type="subcellular location">
    <subcellularLocation>
        <location evidence="1">Bacterial flagellum basal body</location>
    </subcellularLocation>
    <subcellularLocation>
        <location evidence="2">Cell inner membrane</location>
        <topology evidence="2">Peripheral membrane protein</topology>
    </subcellularLocation>
</comment>
<gene>
    <name evidence="14" type="ORF">Q8W34_06775</name>
</gene>
<dbReference type="RefSeq" id="WP_305471612.1">
    <property type="nucleotide sequence ID" value="NZ_JAUYVT010000004.1"/>
</dbReference>
<dbReference type="PANTHER" id="PTHR30034:SF3">
    <property type="entry name" value="FLAGELLAR MOTOR SWITCH PROTEIN FLIM"/>
    <property type="match status" value="1"/>
</dbReference>
<keyword evidence="9" id="KW-0472">Membrane</keyword>
<keyword evidence="14" id="KW-0282">Flagellum</keyword>
<dbReference type="PRINTS" id="PR00955">
    <property type="entry name" value="FLGMOTORFLIM"/>
</dbReference>
<dbReference type="InterPro" id="IPR036429">
    <property type="entry name" value="SpoA-like_sf"/>
</dbReference>
<evidence type="ECO:0000313" key="15">
    <source>
        <dbReference type="Proteomes" id="UP001177212"/>
    </source>
</evidence>
<keyword evidence="14" id="KW-0969">Cilium</keyword>
<dbReference type="InterPro" id="IPR001543">
    <property type="entry name" value="FliN-like_C"/>
</dbReference>
<evidence type="ECO:0000256" key="9">
    <source>
        <dbReference type="ARBA" id="ARBA00023136"/>
    </source>
</evidence>
<keyword evidence="5" id="KW-1003">Cell membrane</keyword>
<comment type="caution">
    <text evidence="14">The sequence shown here is derived from an EMBL/GenBank/DDBJ whole genome shotgun (WGS) entry which is preliminary data.</text>
</comment>
<evidence type="ECO:0000256" key="2">
    <source>
        <dbReference type="ARBA" id="ARBA00004417"/>
    </source>
</evidence>
<evidence type="ECO:0000259" key="13">
    <source>
        <dbReference type="Pfam" id="PF01052"/>
    </source>
</evidence>
<dbReference type="SUPFAM" id="SSF103039">
    <property type="entry name" value="CheC-like"/>
    <property type="match status" value="1"/>
</dbReference>
<sequence length="327" mass="36163">MTDILNQDEIDFLLNGGSDSSGGDDANNPKDGEPQEFDYSSFQKIIRGKIPALDVINDTFARNYQRSLSMLLSTTVNVTPSDVRSMRMSEYQQDLMQPTGLNVVKISPFNSGSMLIVVEAGLSFGVLNMYFGGEPTYHYKIEGRDFHPIEKDFMKDHLASIFTDYKEAWSPIWDIDLSLVFAATNPKYDTSTSPNELVYVSKIDISFEGGSGAIHFCIPFKILAPFIDELEERLKSFQGGVGSSWKPVLAGELLDTLVDVDMQVAKAKMKVSDLKALQVGGVIPINQFSQAVVTANGHPLFIGDYCVSPKNLKSLKIKGALKHPSRR</sequence>
<dbReference type="Pfam" id="PF02154">
    <property type="entry name" value="FliM"/>
    <property type="match status" value="1"/>
</dbReference>
<dbReference type="EMBL" id="JAUYVT010000004">
    <property type="protein sequence ID" value="MDP2564331.1"/>
    <property type="molecule type" value="Genomic_DNA"/>
</dbReference>
<organism evidence="14 15">
    <name type="scientific">Pseudoalteromonas marina</name>
    <dbReference type="NCBI Taxonomy" id="267375"/>
    <lineage>
        <taxon>Bacteria</taxon>
        <taxon>Pseudomonadati</taxon>
        <taxon>Pseudomonadota</taxon>
        <taxon>Gammaproteobacteria</taxon>
        <taxon>Alteromonadales</taxon>
        <taxon>Pseudoalteromonadaceae</taxon>
        <taxon>Pseudoalteromonas</taxon>
    </lineage>
</organism>
<evidence type="ECO:0000256" key="3">
    <source>
        <dbReference type="ARBA" id="ARBA00011049"/>
    </source>
</evidence>
<evidence type="ECO:0000256" key="1">
    <source>
        <dbReference type="ARBA" id="ARBA00004117"/>
    </source>
</evidence>
<feature type="region of interest" description="Disordered" evidence="12">
    <location>
        <begin position="15"/>
        <end position="35"/>
    </location>
</feature>
<evidence type="ECO:0000313" key="14">
    <source>
        <dbReference type="EMBL" id="MDP2564331.1"/>
    </source>
</evidence>
<dbReference type="InterPro" id="IPR001689">
    <property type="entry name" value="Flag_FliM"/>
</dbReference>
<name>A0ABT9FC16_9GAMM</name>
<keyword evidence="14" id="KW-0966">Cell projection</keyword>
<feature type="compositionally biased region" description="Low complexity" evidence="12">
    <location>
        <begin position="16"/>
        <end position="25"/>
    </location>
</feature>
<evidence type="ECO:0000256" key="6">
    <source>
        <dbReference type="ARBA" id="ARBA00022500"/>
    </source>
</evidence>
<comment type="function">
    <text evidence="11">FliM is one of three proteins (FliG, FliN, FliM) that forms the rotor-mounted switch complex (C ring), located at the base of the basal body. This complex interacts with the CheY and CheZ chemotaxis proteins, in addition to contacting components of the motor that determine the direction of flagellar rotation.</text>
</comment>
<keyword evidence="6" id="KW-0145">Chemotaxis</keyword>
<evidence type="ECO:0000256" key="5">
    <source>
        <dbReference type="ARBA" id="ARBA00022475"/>
    </source>
</evidence>
<protein>
    <recommendedName>
        <fullName evidence="4">Flagellar motor switch protein FliM</fullName>
    </recommendedName>
</protein>